<gene>
    <name evidence="1" type="ORF">HDF15_001923</name>
</gene>
<reference evidence="1 2" key="1">
    <citation type="submission" date="2020-08" db="EMBL/GenBank/DDBJ databases">
        <title>Genomic Encyclopedia of Type Strains, Phase IV (KMG-V): Genome sequencing to study the core and pangenomes of soil and plant-associated prokaryotes.</title>
        <authorList>
            <person name="Whitman W."/>
        </authorList>
    </citation>
    <scope>NUCLEOTIDE SEQUENCE [LARGE SCALE GENOMIC DNA]</scope>
    <source>
        <strain evidence="1 2">X5P3</strain>
    </source>
</reference>
<proteinExistence type="predicted"/>
<dbReference type="RefSeq" id="WP_184254824.1">
    <property type="nucleotide sequence ID" value="NZ_JACHIO010000006.1"/>
</dbReference>
<comment type="caution">
    <text evidence="1">The sequence shown here is derived from an EMBL/GenBank/DDBJ whole genome shotgun (WGS) entry which is preliminary data.</text>
</comment>
<dbReference type="Proteomes" id="UP000584867">
    <property type="component" value="Unassembled WGS sequence"/>
</dbReference>
<accession>A0A7W7ZQT0</accession>
<protein>
    <submittedName>
        <fullName evidence="1">Uncharacterized protein</fullName>
    </submittedName>
</protein>
<name>A0A7W7ZQT0_9BACT</name>
<dbReference type="AlphaFoldDB" id="A0A7W7ZQT0"/>
<dbReference type="EMBL" id="JACHIO010000006">
    <property type="protein sequence ID" value="MBB5063581.1"/>
    <property type="molecule type" value="Genomic_DNA"/>
</dbReference>
<sequence length="55" mass="6090">MSLLFPGTYIVSKVRADGQADQPPPRKAIQSLRLRLHSGLRQSGTSVTFDVLWHG</sequence>
<evidence type="ECO:0000313" key="2">
    <source>
        <dbReference type="Proteomes" id="UP000584867"/>
    </source>
</evidence>
<evidence type="ECO:0000313" key="1">
    <source>
        <dbReference type="EMBL" id="MBB5063581.1"/>
    </source>
</evidence>
<organism evidence="1 2">
    <name type="scientific">Granulicella mallensis</name>
    <dbReference type="NCBI Taxonomy" id="940614"/>
    <lineage>
        <taxon>Bacteria</taxon>
        <taxon>Pseudomonadati</taxon>
        <taxon>Acidobacteriota</taxon>
        <taxon>Terriglobia</taxon>
        <taxon>Terriglobales</taxon>
        <taxon>Acidobacteriaceae</taxon>
        <taxon>Granulicella</taxon>
    </lineage>
</organism>